<dbReference type="GO" id="GO:0000902">
    <property type="term" value="P:cell morphogenesis"/>
    <property type="evidence" value="ECO:0007669"/>
    <property type="project" value="InterPro"/>
</dbReference>
<comment type="similarity">
    <text evidence="5 6">Belongs to the FtsA/MreB family.</text>
</comment>
<feature type="binding site" evidence="6">
    <location>
        <begin position="300"/>
        <end position="303"/>
    </location>
    <ligand>
        <name>ATP</name>
        <dbReference type="ChEBI" id="CHEBI:30616"/>
    </ligand>
</feature>
<dbReference type="CDD" id="cd10225">
    <property type="entry name" value="ASKHA_NBD_MreB-like"/>
    <property type="match status" value="1"/>
</dbReference>
<comment type="function">
    <text evidence="6">Forms membrane-associated dynamic filaments that are essential for cell shape determination. Acts by regulating cell wall synthesis and cell elongation, and thus cell shape. A feedback loop between cell geometry and MreB localization may maintain elongated cell shape by targeting cell wall growth to regions of negative cell wall curvature.</text>
</comment>
<dbReference type="GO" id="GO:0008360">
    <property type="term" value="P:regulation of cell shape"/>
    <property type="evidence" value="ECO:0007669"/>
    <property type="project" value="UniProtKB-UniRule"/>
</dbReference>
<organism evidence="7 8">
    <name type="scientific">Candidatus Kaiserbacteria bacterium RIFOXYD1_FULL_42_15</name>
    <dbReference type="NCBI Taxonomy" id="1798532"/>
    <lineage>
        <taxon>Bacteria</taxon>
        <taxon>Candidatus Kaiseribacteriota</taxon>
    </lineage>
</organism>
<dbReference type="InterPro" id="IPR004000">
    <property type="entry name" value="Actin"/>
</dbReference>
<keyword evidence="1 6" id="KW-0963">Cytoplasm</keyword>
<accession>A0A1F6FU04</accession>
<evidence type="ECO:0000313" key="7">
    <source>
        <dbReference type="EMBL" id="OGG89337.1"/>
    </source>
</evidence>
<feature type="binding site" evidence="6">
    <location>
        <begin position="170"/>
        <end position="172"/>
    </location>
    <ligand>
        <name>ATP</name>
        <dbReference type="ChEBI" id="CHEBI:30616"/>
    </ligand>
</feature>
<dbReference type="PANTHER" id="PTHR42749">
    <property type="entry name" value="CELL SHAPE-DETERMINING PROTEIN MREB"/>
    <property type="match status" value="1"/>
</dbReference>
<feature type="binding site" evidence="6">
    <location>
        <begin position="218"/>
        <end position="221"/>
    </location>
    <ligand>
        <name>ATP</name>
        <dbReference type="ChEBI" id="CHEBI:30616"/>
    </ligand>
</feature>
<dbReference type="EMBL" id="MFMT01000003">
    <property type="protein sequence ID" value="OGG89337.1"/>
    <property type="molecule type" value="Genomic_DNA"/>
</dbReference>
<evidence type="ECO:0000256" key="2">
    <source>
        <dbReference type="ARBA" id="ARBA00022741"/>
    </source>
</evidence>
<comment type="subunit">
    <text evidence="6">Forms polymers.</text>
</comment>
<feature type="binding site" evidence="6">
    <location>
        <begin position="25"/>
        <end position="27"/>
    </location>
    <ligand>
        <name>ATP</name>
        <dbReference type="ChEBI" id="CHEBI:30616"/>
    </ligand>
</feature>
<dbReference type="Pfam" id="PF06723">
    <property type="entry name" value="MreB_Mbl"/>
    <property type="match status" value="1"/>
</dbReference>
<evidence type="ECO:0000256" key="3">
    <source>
        <dbReference type="ARBA" id="ARBA00022840"/>
    </source>
</evidence>
<comment type="subcellular location">
    <subcellularLocation>
        <location evidence="6">Cytoplasm</location>
    </subcellularLocation>
    <text evidence="6">Membrane-associated.</text>
</comment>
<sequence>MNIFSRIISKILNSLSTDIGIDLGTANTLIYVKGKGVVINEPTIVAINKKTGQLVAVGSEARVMQGKTPGHIEVIRPLVDGVISDFEVTEEMLGYFINKVRSDMRTLLAPRVLIGVPSGITNVEMRAARDAARNAGAREVFLIEEPMAAAIGAKLPVSSAVGNMIIDIGGGTTDIAVISLDGIVVSKNLRVAGDHLSQAIASYIRDQFKVYVGEKTAEDVKIILAAIEHRDKEGSKEHIIRGRDVITGLPREVVITDSDVRDAIALQVDSIVEAVRSVLEITPPEVMADIMQHGIHLSGGGALIPGLRTLLEEVLEVPVIIVPDPLRAVVRGAGIVIENLELYEKILIDKEGELSPNFTN</sequence>
<dbReference type="SMART" id="SM00268">
    <property type="entry name" value="ACTIN"/>
    <property type="match status" value="1"/>
</dbReference>
<dbReference type="PANTHER" id="PTHR42749:SF1">
    <property type="entry name" value="CELL SHAPE-DETERMINING PROTEIN MREB"/>
    <property type="match status" value="1"/>
</dbReference>
<dbReference type="AlphaFoldDB" id="A0A1F6FU04"/>
<dbReference type="GO" id="GO:0005524">
    <property type="term" value="F:ATP binding"/>
    <property type="evidence" value="ECO:0007669"/>
    <property type="project" value="UniProtKB-KW"/>
</dbReference>
<dbReference type="NCBIfam" id="TIGR00904">
    <property type="entry name" value="mreB"/>
    <property type="match status" value="1"/>
</dbReference>
<evidence type="ECO:0000313" key="8">
    <source>
        <dbReference type="Proteomes" id="UP000179230"/>
    </source>
</evidence>
<evidence type="ECO:0000256" key="4">
    <source>
        <dbReference type="ARBA" id="ARBA00022960"/>
    </source>
</evidence>
<dbReference type="Gene3D" id="3.30.420.40">
    <property type="match status" value="2"/>
</dbReference>
<keyword evidence="2 6" id="KW-0547">Nucleotide-binding</keyword>
<dbReference type="SUPFAM" id="SSF53067">
    <property type="entry name" value="Actin-like ATPase domain"/>
    <property type="match status" value="2"/>
</dbReference>
<reference evidence="7 8" key="1">
    <citation type="journal article" date="2016" name="Nat. Commun.">
        <title>Thousands of microbial genomes shed light on interconnected biogeochemical processes in an aquifer system.</title>
        <authorList>
            <person name="Anantharaman K."/>
            <person name="Brown C.T."/>
            <person name="Hug L.A."/>
            <person name="Sharon I."/>
            <person name="Castelle C.J."/>
            <person name="Probst A.J."/>
            <person name="Thomas B.C."/>
            <person name="Singh A."/>
            <person name="Wilkins M.J."/>
            <person name="Karaoz U."/>
            <person name="Brodie E.L."/>
            <person name="Williams K.H."/>
            <person name="Hubbard S.S."/>
            <person name="Banfield J.F."/>
        </authorList>
    </citation>
    <scope>NUCLEOTIDE SEQUENCE [LARGE SCALE GENOMIC DNA]</scope>
</reference>
<gene>
    <name evidence="6" type="primary">mreB</name>
    <name evidence="7" type="ORF">A2592_02980</name>
</gene>
<proteinExistence type="inferred from homology"/>
<dbReference type="NCBIfam" id="NF010539">
    <property type="entry name" value="PRK13927.1"/>
    <property type="match status" value="1"/>
</dbReference>
<protein>
    <recommendedName>
        <fullName evidence="6">Cell shape-determining protein MreB</fullName>
    </recommendedName>
</protein>
<keyword evidence="4 6" id="KW-0133">Cell shape</keyword>
<dbReference type="GO" id="GO:0005737">
    <property type="term" value="C:cytoplasm"/>
    <property type="evidence" value="ECO:0007669"/>
    <property type="project" value="UniProtKB-SubCell"/>
</dbReference>
<dbReference type="PRINTS" id="PR01652">
    <property type="entry name" value="SHAPEPROTEIN"/>
</dbReference>
<keyword evidence="3 6" id="KW-0067">ATP-binding</keyword>
<dbReference type="HAMAP" id="MF_02207">
    <property type="entry name" value="MreB"/>
    <property type="match status" value="1"/>
</dbReference>
<evidence type="ECO:0000256" key="6">
    <source>
        <dbReference type="HAMAP-Rule" id="MF_02207"/>
    </source>
</evidence>
<dbReference type="Proteomes" id="UP000179230">
    <property type="component" value="Unassembled WGS sequence"/>
</dbReference>
<evidence type="ECO:0000256" key="1">
    <source>
        <dbReference type="ARBA" id="ARBA00022490"/>
    </source>
</evidence>
<name>A0A1F6FU04_9BACT</name>
<dbReference type="InterPro" id="IPR043129">
    <property type="entry name" value="ATPase_NBD"/>
</dbReference>
<comment type="caution">
    <text evidence="7">The sequence shown here is derived from an EMBL/GenBank/DDBJ whole genome shotgun (WGS) entry which is preliminary data.</text>
</comment>
<evidence type="ECO:0000256" key="5">
    <source>
        <dbReference type="ARBA" id="ARBA00023458"/>
    </source>
</evidence>
<dbReference type="InterPro" id="IPR056546">
    <property type="entry name" value="MreB_MamK-like"/>
</dbReference>
<dbReference type="InterPro" id="IPR004753">
    <property type="entry name" value="MreB"/>
</dbReference>